<dbReference type="EMBL" id="GBRH01230804">
    <property type="protein sequence ID" value="JAD67091.1"/>
    <property type="molecule type" value="Transcribed_RNA"/>
</dbReference>
<evidence type="ECO:0000313" key="1">
    <source>
        <dbReference type="EMBL" id="JAD67091.1"/>
    </source>
</evidence>
<accession>A0A0A9BUZ1</accession>
<reference evidence="1" key="2">
    <citation type="journal article" date="2015" name="Data Brief">
        <title>Shoot transcriptome of the giant reed, Arundo donax.</title>
        <authorList>
            <person name="Barrero R.A."/>
            <person name="Guerrero F.D."/>
            <person name="Moolhuijzen P."/>
            <person name="Goolsby J.A."/>
            <person name="Tidwell J."/>
            <person name="Bellgard S.E."/>
            <person name="Bellgard M.I."/>
        </authorList>
    </citation>
    <scope>NUCLEOTIDE SEQUENCE</scope>
    <source>
        <tissue evidence="1">Shoot tissue taken approximately 20 cm above the soil surface</tissue>
    </source>
</reference>
<organism evidence="1">
    <name type="scientific">Arundo donax</name>
    <name type="common">Giant reed</name>
    <name type="synonym">Donax arundinaceus</name>
    <dbReference type="NCBI Taxonomy" id="35708"/>
    <lineage>
        <taxon>Eukaryota</taxon>
        <taxon>Viridiplantae</taxon>
        <taxon>Streptophyta</taxon>
        <taxon>Embryophyta</taxon>
        <taxon>Tracheophyta</taxon>
        <taxon>Spermatophyta</taxon>
        <taxon>Magnoliopsida</taxon>
        <taxon>Liliopsida</taxon>
        <taxon>Poales</taxon>
        <taxon>Poaceae</taxon>
        <taxon>PACMAD clade</taxon>
        <taxon>Arundinoideae</taxon>
        <taxon>Arundineae</taxon>
        <taxon>Arundo</taxon>
    </lineage>
</organism>
<proteinExistence type="predicted"/>
<name>A0A0A9BUZ1_ARUDO</name>
<dbReference type="AlphaFoldDB" id="A0A0A9BUZ1"/>
<reference evidence="1" key="1">
    <citation type="submission" date="2014-09" db="EMBL/GenBank/DDBJ databases">
        <authorList>
            <person name="Magalhaes I.L.F."/>
            <person name="Oliveira U."/>
            <person name="Santos F.R."/>
            <person name="Vidigal T.H.D.A."/>
            <person name="Brescovit A.D."/>
            <person name="Santos A.J."/>
        </authorList>
    </citation>
    <scope>NUCLEOTIDE SEQUENCE</scope>
    <source>
        <tissue evidence="1">Shoot tissue taken approximately 20 cm above the soil surface</tissue>
    </source>
</reference>
<sequence length="39" mass="4507">MKPLSLHTNCAYCLIYFLYSVIFLCGLLEFHSHAIFLNA</sequence>
<protein>
    <submittedName>
        <fullName evidence="1">Uncharacterized protein</fullName>
    </submittedName>
</protein>